<accession>A0A538UAZ9</accession>
<gene>
    <name evidence="1" type="ORF">E6K81_05785</name>
</gene>
<reference evidence="1 2" key="1">
    <citation type="journal article" date="2019" name="Nat. Microbiol.">
        <title>Mediterranean grassland soil C-N compound turnover is dependent on rainfall and depth, and is mediated by genomically divergent microorganisms.</title>
        <authorList>
            <person name="Diamond S."/>
            <person name="Andeer P.F."/>
            <person name="Li Z."/>
            <person name="Crits-Christoph A."/>
            <person name="Burstein D."/>
            <person name="Anantharaman K."/>
            <person name="Lane K.R."/>
            <person name="Thomas B.C."/>
            <person name="Pan C."/>
            <person name="Northen T.R."/>
            <person name="Banfield J.F."/>
        </authorList>
    </citation>
    <scope>NUCLEOTIDE SEQUENCE [LARGE SCALE GENOMIC DNA]</scope>
    <source>
        <strain evidence="1">WS_11</strain>
    </source>
</reference>
<protein>
    <submittedName>
        <fullName evidence="1">Uncharacterized protein</fullName>
    </submittedName>
</protein>
<sequence length="102" mass="9889">MAAPTYVGRVAGASNAPLLPTSQVTLPASRAVVAGDALLIALKLGTSTVGAISASDAAGNTYRLDIDQGDGLALGHTAVLSATNVRALAAGSSTSRASQPGT</sequence>
<dbReference type="EMBL" id="VBPB01000083">
    <property type="protein sequence ID" value="TMQ73066.1"/>
    <property type="molecule type" value="Genomic_DNA"/>
</dbReference>
<name>A0A538UAZ9_UNCEI</name>
<organism evidence="1 2">
    <name type="scientific">Eiseniibacteriota bacterium</name>
    <dbReference type="NCBI Taxonomy" id="2212470"/>
    <lineage>
        <taxon>Bacteria</taxon>
        <taxon>Candidatus Eiseniibacteriota</taxon>
    </lineage>
</organism>
<dbReference type="Proteomes" id="UP000319771">
    <property type="component" value="Unassembled WGS sequence"/>
</dbReference>
<comment type="caution">
    <text evidence="1">The sequence shown here is derived from an EMBL/GenBank/DDBJ whole genome shotgun (WGS) entry which is preliminary data.</text>
</comment>
<proteinExistence type="predicted"/>
<evidence type="ECO:0000313" key="1">
    <source>
        <dbReference type="EMBL" id="TMQ73066.1"/>
    </source>
</evidence>
<evidence type="ECO:0000313" key="2">
    <source>
        <dbReference type="Proteomes" id="UP000319771"/>
    </source>
</evidence>
<dbReference type="AlphaFoldDB" id="A0A538UAZ9"/>